<evidence type="ECO:0000313" key="3">
    <source>
        <dbReference type="EMBL" id="CAB1437810.1"/>
    </source>
</evidence>
<organism evidence="3 4">
    <name type="scientific">Pleuronectes platessa</name>
    <name type="common">European plaice</name>
    <dbReference type="NCBI Taxonomy" id="8262"/>
    <lineage>
        <taxon>Eukaryota</taxon>
        <taxon>Metazoa</taxon>
        <taxon>Chordata</taxon>
        <taxon>Craniata</taxon>
        <taxon>Vertebrata</taxon>
        <taxon>Euteleostomi</taxon>
        <taxon>Actinopterygii</taxon>
        <taxon>Neopterygii</taxon>
        <taxon>Teleostei</taxon>
        <taxon>Neoteleostei</taxon>
        <taxon>Acanthomorphata</taxon>
        <taxon>Carangaria</taxon>
        <taxon>Pleuronectiformes</taxon>
        <taxon>Pleuronectoidei</taxon>
        <taxon>Pleuronectidae</taxon>
        <taxon>Pleuronectes</taxon>
    </lineage>
</organism>
<dbReference type="Proteomes" id="UP001153269">
    <property type="component" value="Unassembled WGS sequence"/>
</dbReference>
<accession>A0A9N7YTQ1</accession>
<comment type="caution">
    <text evidence="3">The sequence shown here is derived from an EMBL/GenBank/DDBJ whole genome shotgun (WGS) entry which is preliminary data.</text>
</comment>
<gene>
    <name evidence="3" type="ORF">PLEPLA_LOCUS25812</name>
</gene>
<dbReference type="EMBL" id="CADEAL010002074">
    <property type="protein sequence ID" value="CAB1437810.1"/>
    <property type="molecule type" value="Genomic_DNA"/>
</dbReference>
<feature type="region of interest" description="Disordered" evidence="1">
    <location>
        <begin position="161"/>
        <end position="185"/>
    </location>
</feature>
<dbReference type="AlphaFoldDB" id="A0A9N7YTQ1"/>
<keyword evidence="2" id="KW-0472">Membrane</keyword>
<name>A0A9N7YTQ1_PLEPL</name>
<feature type="compositionally biased region" description="Basic and acidic residues" evidence="1">
    <location>
        <begin position="51"/>
        <end position="61"/>
    </location>
</feature>
<sequence length="324" mass="35493">MGFCAGCVQFGSAQDVLNGLLCRKCAMERGVEGIFRLLPSAPAEGKRRKHELQESDGHPGQEEEAEGEEGESGSPSERLPAGVSPLQASEVLAASALVPAPRRRLLADVPCVPASEVLAVSAPVPVPRRRVPADATLVPASEILAVPAPVPAPRPGLRWELLPSAPDRSSDHPPEELPCLAPDRPSEPQNSAFERQCFLYLCLFLFLWSSWWIMFHVAVLFCVPVLPCPDLLSLVMMGIFVQMDALSPELKWTRKDGMSVRSFEETLTEVELSYDATQAPHVNGRSALFTKQQLWRHVAQSEHLRFICGGRCSRKEAPSKVNDC</sequence>
<keyword evidence="2" id="KW-0812">Transmembrane</keyword>
<keyword evidence="2" id="KW-1133">Transmembrane helix</keyword>
<keyword evidence="4" id="KW-1185">Reference proteome</keyword>
<proteinExistence type="predicted"/>
<evidence type="ECO:0000313" key="4">
    <source>
        <dbReference type="Proteomes" id="UP001153269"/>
    </source>
</evidence>
<feature type="transmembrane region" description="Helical" evidence="2">
    <location>
        <begin position="198"/>
        <end position="226"/>
    </location>
</feature>
<reference evidence="3" key="1">
    <citation type="submission" date="2020-03" db="EMBL/GenBank/DDBJ databases">
        <authorList>
            <person name="Weist P."/>
        </authorList>
    </citation>
    <scope>NUCLEOTIDE SEQUENCE</scope>
</reference>
<protein>
    <submittedName>
        <fullName evidence="3">Uncharacterized protein</fullName>
    </submittedName>
</protein>
<evidence type="ECO:0000256" key="2">
    <source>
        <dbReference type="SAM" id="Phobius"/>
    </source>
</evidence>
<evidence type="ECO:0000256" key="1">
    <source>
        <dbReference type="SAM" id="MobiDB-lite"/>
    </source>
</evidence>
<feature type="compositionally biased region" description="Acidic residues" evidence="1">
    <location>
        <begin position="62"/>
        <end position="71"/>
    </location>
</feature>
<feature type="region of interest" description="Disordered" evidence="1">
    <location>
        <begin position="43"/>
        <end position="82"/>
    </location>
</feature>